<reference evidence="2 3" key="1">
    <citation type="submission" date="2017-09" db="EMBL/GenBank/DDBJ databases">
        <authorList>
            <person name="Ehlers B."/>
            <person name="Leendertz F.H."/>
        </authorList>
    </citation>
    <scope>NUCLEOTIDE SEQUENCE [LARGE SCALE GENOMIC DNA]</scope>
    <source>
        <strain evidence="2 3">DSM 16848</strain>
    </source>
</reference>
<dbReference type="EMBL" id="OCNF01000002">
    <property type="protein sequence ID" value="SOD65715.1"/>
    <property type="molecule type" value="Genomic_DNA"/>
</dbReference>
<comment type="similarity">
    <text evidence="1">Belongs to the PspA/Vipp/IM30 family.</text>
</comment>
<name>A0A286E479_9NEIS</name>
<dbReference type="OrthoDB" id="6649369at2"/>
<proteinExistence type="inferred from homology"/>
<protein>
    <submittedName>
        <fullName evidence="2">Phage shock protein A (PspA) family protein</fullName>
    </submittedName>
</protein>
<dbReference type="GO" id="GO:0009271">
    <property type="term" value="P:phage shock"/>
    <property type="evidence" value="ECO:0007669"/>
    <property type="project" value="TreeGrafter"/>
</dbReference>
<evidence type="ECO:0000313" key="3">
    <source>
        <dbReference type="Proteomes" id="UP000219669"/>
    </source>
</evidence>
<sequence length="222" mass="24169">MSESLSRRVRRLVSGGFHAVLDTAENLAPEAVLNEHIREVERAIDEVRGELGKVLAQKHLAAKKLADEGNRHESLSDQIQAALNAKRDDLAAAGVAEQMDIEARLLVLENTIADCAAQERELSDFVAALQSTRREMQQNLADWKAAQNQNHVAGGAVSGSKISQIAHNSEKSSQNFERVLQRHGGMPLNGAGNQASSLRELEELSRQNRVAERLAALKAGKS</sequence>
<dbReference type="PANTHER" id="PTHR31088">
    <property type="entry name" value="MEMBRANE-ASSOCIATED PROTEIN VIPP1, CHLOROPLASTIC"/>
    <property type="match status" value="1"/>
</dbReference>
<gene>
    <name evidence="2" type="ORF">SAMN02746062_00396</name>
</gene>
<dbReference type="GO" id="GO:0005829">
    <property type="term" value="C:cytosol"/>
    <property type="evidence" value="ECO:0007669"/>
    <property type="project" value="TreeGrafter"/>
</dbReference>
<accession>A0A286E479</accession>
<dbReference type="PANTHER" id="PTHR31088:SF6">
    <property type="entry name" value="PHAGE SHOCK PROTEIN A"/>
    <property type="match status" value="1"/>
</dbReference>
<evidence type="ECO:0000313" key="2">
    <source>
        <dbReference type="EMBL" id="SOD65715.1"/>
    </source>
</evidence>
<evidence type="ECO:0000256" key="1">
    <source>
        <dbReference type="ARBA" id="ARBA00043985"/>
    </source>
</evidence>
<dbReference type="Proteomes" id="UP000219669">
    <property type="component" value="Unassembled WGS sequence"/>
</dbReference>
<dbReference type="InterPro" id="IPR007157">
    <property type="entry name" value="PspA_VIPP1"/>
</dbReference>
<organism evidence="2 3">
    <name type="scientific">Alysiella filiformis DSM 16848</name>
    <dbReference type="NCBI Taxonomy" id="1120981"/>
    <lineage>
        <taxon>Bacteria</taxon>
        <taxon>Pseudomonadati</taxon>
        <taxon>Pseudomonadota</taxon>
        <taxon>Betaproteobacteria</taxon>
        <taxon>Neisseriales</taxon>
        <taxon>Neisseriaceae</taxon>
        <taxon>Alysiella</taxon>
    </lineage>
</organism>
<keyword evidence="3" id="KW-1185">Reference proteome</keyword>
<dbReference type="AlphaFoldDB" id="A0A286E479"/>
<dbReference type="Pfam" id="PF04012">
    <property type="entry name" value="PspA_IM30"/>
    <property type="match status" value="1"/>
</dbReference>
<dbReference type="RefSeq" id="WP_097113482.1">
    <property type="nucleotide sequence ID" value="NZ_CP083931.1"/>
</dbReference>